<feature type="compositionally biased region" description="Basic and acidic residues" evidence="1">
    <location>
        <begin position="58"/>
        <end position="71"/>
    </location>
</feature>
<evidence type="ECO:0000313" key="3">
    <source>
        <dbReference type="Proteomes" id="UP001217089"/>
    </source>
</evidence>
<feature type="region of interest" description="Disordered" evidence="1">
    <location>
        <begin position="1"/>
        <end position="41"/>
    </location>
</feature>
<evidence type="ECO:0000256" key="1">
    <source>
        <dbReference type="SAM" id="MobiDB-lite"/>
    </source>
</evidence>
<feature type="region of interest" description="Disordered" evidence="1">
    <location>
        <begin position="58"/>
        <end position="77"/>
    </location>
</feature>
<reference evidence="2 3" key="1">
    <citation type="submission" date="2022-12" db="EMBL/GenBank/DDBJ databases">
        <title>Chromosome-level genome of Tegillarca granosa.</title>
        <authorList>
            <person name="Kim J."/>
        </authorList>
    </citation>
    <scope>NUCLEOTIDE SEQUENCE [LARGE SCALE GENOMIC DNA]</scope>
    <source>
        <strain evidence="2">Teg-2019</strain>
        <tissue evidence="2">Adductor muscle</tissue>
    </source>
</reference>
<organism evidence="2 3">
    <name type="scientific">Tegillarca granosa</name>
    <name type="common">Malaysian cockle</name>
    <name type="synonym">Anadara granosa</name>
    <dbReference type="NCBI Taxonomy" id="220873"/>
    <lineage>
        <taxon>Eukaryota</taxon>
        <taxon>Metazoa</taxon>
        <taxon>Spiralia</taxon>
        <taxon>Lophotrochozoa</taxon>
        <taxon>Mollusca</taxon>
        <taxon>Bivalvia</taxon>
        <taxon>Autobranchia</taxon>
        <taxon>Pteriomorphia</taxon>
        <taxon>Arcoida</taxon>
        <taxon>Arcoidea</taxon>
        <taxon>Arcidae</taxon>
        <taxon>Tegillarca</taxon>
    </lineage>
</organism>
<name>A0ABQ9EH62_TEGGR</name>
<comment type="caution">
    <text evidence="2">The sequence shown here is derived from an EMBL/GenBank/DDBJ whole genome shotgun (WGS) entry which is preliminary data.</text>
</comment>
<accession>A0ABQ9EH62</accession>
<evidence type="ECO:0000313" key="2">
    <source>
        <dbReference type="EMBL" id="KAJ8303242.1"/>
    </source>
</evidence>
<gene>
    <name evidence="2" type="ORF">KUTeg_019638</name>
</gene>
<dbReference type="Proteomes" id="UP001217089">
    <property type="component" value="Unassembled WGS sequence"/>
</dbReference>
<proteinExistence type="predicted"/>
<dbReference type="EMBL" id="JARBDR010000917">
    <property type="protein sequence ID" value="KAJ8303242.1"/>
    <property type="molecule type" value="Genomic_DNA"/>
</dbReference>
<feature type="compositionally biased region" description="Polar residues" evidence="1">
    <location>
        <begin position="23"/>
        <end position="32"/>
    </location>
</feature>
<protein>
    <submittedName>
        <fullName evidence="2">Uncharacterized protein</fullName>
    </submittedName>
</protein>
<keyword evidence="3" id="KW-1185">Reference proteome</keyword>
<sequence length="113" mass="12587">MNIFKGPAIGGPPKLSGGPINDIPNNFRSITIKSPPPPPRQPEIFREEQLHEMPKKLSDCKKMESSTERVRTHGSVKPTTANYWNPLGLSVSYKNRFYLATGILEKKILGNAN</sequence>